<feature type="domain" description="O-acyltransferase WSD1 C-terminal" evidence="2">
    <location>
        <begin position="77"/>
        <end position="179"/>
    </location>
</feature>
<feature type="domain" description="O-acyltransferase WSD1 C-terminal" evidence="2">
    <location>
        <begin position="224"/>
        <end position="266"/>
    </location>
</feature>
<proteinExistence type="predicted"/>
<feature type="non-terminal residue" evidence="3">
    <location>
        <position position="276"/>
    </location>
</feature>
<dbReference type="InterPro" id="IPR045034">
    <property type="entry name" value="O-acyltransferase_WSD1-like"/>
</dbReference>
<dbReference type="InterPro" id="IPR009721">
    <property type="entry name" value="O-acyltransferase_WSD1_C"/>
</dbReference>
<evidence type="ECO:0000313" key="4">
    <source>
        <dbReference type="Proteomes" id="UP001206925"/>
    </source>
</evidence>
<dbReference type="PANTHER" id="PTHR31650:SF52">
    <property type="entry name" value="DIACYLGLYCEROL O-ACYLTRANSFERASE"/>
    <property type="match status" value="1"/>
</dbReference>
<dbReference type="Proteomes" id="UP001206925">
    <property type="component" value="Unassembled WGS sequence"/>
</dbReference>
<keyword evidence="1" id="KW-0472">Membrane</keyword>
<dbReference type="GO" id="GO:0008374">
    <property type="term" value="F:O-acyltransferase activity"/>
    <property type="evidence" value="ECO:0007669"/>
    <property type="project" value="InterPro"/>
</dbReference>
<dbReference type="AlphaFoldDB" id="A0AAD5G4W7"/>
<reference evidence="3" key="1">
    <citation type="submission" date="2022-06" db="EMBL/GenBank/DDBJ databases">
        <title>Uncovering the hologenomic basis of an extraordinary plant invasion.</title>
        <authorList>
            <person name="Bieker V.C."/>
            <person name="Martin M.D."/>
            <person name="Gilbert T."/>
            <person name="Hodgins K."/>
            <person name="Battlay P."/>
            <person name="Petersen B."/>
            <person name="Wilson J."/>
        </authorList>
    </citation>
    <scope>NUCLEOTIDE SEQUENCE</scope>
    <source>
        <strain evidence="3">AA19_3_7</strain>
        <tissue evidence="3">Leaf</tissue>
    </source>
</reference>
<keyword evidence="4" id="KW-1185">Reference proteome</keyword>
<comment type="caution">
    <text evidence="3">The sequence shown here is derived from an EMBL/GenBank/DDBJ whole genome shotgun (WGS) entry which is preliminary data.</text>
</comment>
<dbReference type="Pfam" id="PF06974">
    <property type="entry name" value="WS_DGAT_C"/>
    <property type="match status" value="2"/>
</dbReference>
<protein>
    <recommendedName>
        <fullName evidence="2">O-acyltransferase WSD1 C-terminal domain-containing protein</fullName>
    </recommendedName>
</protein>
<dbReference type="EMBL" id="JAMZMK010011200">
    <property type="protein sequence ID" value="KAI7728502.1"/>
    <property type="molecule type" value="Genomic_DNA"/>
</dbReference>
<evidence type="ECO:0000313" key="3">
    <source>
        <dbReference type="EMBL" id="KAI7728502.1"/>
    </source>
</evidence>
<name>A0AAD5G4W7_AMBAR</name>
<evidence type="ECO:0000256" key="1">
    <source>
        <dbReference type="SAM" id="Phobius"/>
    </source>
</evidence>
<dbReference type="GO" id="GO:0005886">
    <property type="term" value="C:plasma membrane"/>
    <property type="evidence" value="ECO:0007669"/>
    <property type="project" value="TreeGrafter"/>
</dbReference>
<accession>A0AAD5G4W7</accession>
<keyword evidence="1" id="KW-0812">Transmembrane</keyword>
<gene>
    <name evidence="3" type="ORF">M8C21_016549</name>
</gene>
<dbReference type="GO" id="GO:0019432">
    <property type="term" value="P:triglyceride biosynthetic process"/>
    <property type="evidence" value="ECO:0007669"/>
    <property type="project" value="TreeGrafter"/>
</dbReference>
<feature type="transmembrane region" description="Helical" evidence="1">
    <location>
        <begin position="12"/>
        <end position="31"/>
    </location>
</feature>
<organism evidence="3 4">
    <name type="scientific">Ambrosia artemisiifolia</name>
    <name type="common">Common ragweed</name>
    <dbReference type="NCBI Taxonomy" id="4212"/>
    <lineage>
        <taxon>Eukaryota</taxon>
        <taxon>Viridiplantae</taxon>
        <taxon>Streptophyta</taxon>
        <taxon>Embryophyta</taxon>
        <taxon>Tracheophyta</taxon>
        <taxon>Spermatophyta</taxon>
        <taxon>Magnoliopsida</taxon>
        <taxon>eudicotyledons</taxon>
        <taxon>Gunneridae</taxon>
        <taxon>Pentapetalae</taxon>
        <taxon>asterids</taxon>
        <taxon>campanulids</taxon>
        <taxon>Asterales</taxon>
        <taxon>Asteraceae</taxon>
        <taxon>Asteroideae</taxon>
        <taxon>Heliantheae alliance</taxon>
        <taxon>Heliantheae</taxon>
        <taxon>Ambrosia</taxon>
    </lineage>
</organism>
<keyword evidence="1" id="KW-1133">Transmembrane helix</keyword>
<dbReference type="PANTHER" id="PTHR31650">
    <property type="entry name" value="O-ACYLTRANSFERASE (WSD1-LIKE) FAMILY PROTEIN"/>
    <property type="match status" value="1"/>
</dbReference>
<sequence length="276" mass="31958">YLRGRSTKSHACLIIFWTINDVLFGIVSYGLSKYLDSRSSKPLREGLRMTGVAMVNLRPQREYQDLEEFVRDPKAGWGNKFGMLVLPTYYHRSGSDPLEYLRRAKAMIDQKKSSLESYFSYKFGYLIMSILGAKYASRLNYRILCNTTFTISNIVGPKEKLTFAGHPVDYIKTTSSSLPHNPEKFVHLEDLRNDFRKMMIPQAELVERLTWMMSWLVWLMTRIKAITMHMLSYAGTAYMQILVAKDLVHDPEVLAKCLEDAMLEMKEAALPKIKRK</sequence>
<evidence type="ECO:0000259" key="2">
    <source>
        <dbReference type="Pfam" id="PF06974"/>
    </source>
</evidence>